<dbReference type="EMBL" id="QCYY01001615">
    <property type="protein sequence ID" value="ROT76735.1"/>
    <property type="molecule type" value="Genomic_DNA"/>
</dbReference>
<gene>
    <name evidence="2" type="ORF">C7M84_004668</name>
</gene>
<dbReference type="GO" id="GO:0010032">
    <property type="term" value="P:meiotic chromosome condensation"/>
    <property type="evidence" value="ECO:0007669"/>
    <property type="project" value="TreeGrafter"/>
</dbReference>
<dbReference type="PANTHER" id="PTHR14222">
    <property type="entry name" value="CONDENSIN"/>
    <property type="match status" value="1"/>
</dbReference>
<evidence type="ECO:0000313" key="3">
    <source>
        <dbReference type="Proteomes" id="UP000283509"/>
    </source>
</evidence>
<keyword evidence="3" id="KW-1185">Reference proteome</keyword>
<dbReference type="InterPro" id="IPR026971">
    <property type="entry name" value="CND1/NCAPD3"/>
</dbReference>
<dbReference type="AlphaFoldDB" id="A0A3R7P6B6"/>
<comment type="caution">
    <text evidence="2">The sequence shown here is derived from an EMBL/GenBank/DDBJ whole genome shotgun (WGS) entry which is preliminary data.</text>
</comment>
<dbReference type="GO" id="GO:0000796">
    <property type="term" value="C:condensin complex"/>
    <property type="evidence" value="ECO:0007669"/>
    <property type="project" value="TreeGrafter"/>
</dbReference>
<feature type="compositionally biased region" description="Acidic residues" evidence="1">
    <location>
        <begin position="375"/>
        <end position="385"/>
    </location>
</feature>
<dbReference type="Proteomes" id="UP000283509">
    <property type="component" value="Unassembled WGS sequence"/>
</dbReference>
<feature type="region of interest" description="Disordered" evidence="1">
    <location>
        <begin position="346"/>
        <end position="393"/>
    </location>
</feature>
<name>A0A3R7P6B6_PENVA</name>
<accession>A0A3R7P6B6</accession>
<dbReference type="GO" id="GO:0042393">
    <property type="term" value="F:histone binding"/>
    <property type="evidence" value="ECO:0007669"/>
    <property type="project" value="TreeGrafter"/>
</dbReference>
<dbReference type="PANTHER" id="PTHR14222:SF1">
    <property type="entry name" value="CONDENSIN-2 COMPLEX SUBUNIT D3"/>
    <property type="match status" value="1"/>
</dbReference>
<protein>
    <submittedName>
        <fullName evidence="2">Putative condensin-2 complex subunit D3-like</fullName>
    </submittedName>
</protein>
<dbReference type="OrthoDB" id="10263978at2759"/>
<sequence>MAVDGRAQQVLDLLLKFSVDKLDSAWIKNVIDADFTEVEDLPPEFEDLHCSTNFSGLFGAVIGSCRQWIDTMPALNDDSDRRTSTSNLNRSTEEERGEVETHTRFWIDLSENVNLKGLMSLLFFYIFRGQRYDAKEEDRELGIQAASLYFLLLSVPGSNAFRVFHPVMYLKALDILRLTTKLRVGAVSPKKGRQGGVRGSQRKSHEELMADMEDDDEAEITMLTPSEANKLIRSLNILLNDFLRLSQRFSLKHSPESMDETISILVDVSRSETHNAQGIFVGRHGPATVTALAYNAYVALQSICNPIHGKLYTKLMKWFFKFSHNEKAGHRLFLLEVISKMLGEEERQAEGSDNRPVQNSTQEVQPPLRTIREGQEEEEESEDDNSSSSFDNVRVDHSCSNPGYCFVAMQAGMQDTCKEQVAHEVASVVGGKEESWLVLH</sequence>
<evidence type="ECO:0000313" key="2">
    <source>
        <dbReference type="EMBL" id="ROT76735.1"/>
    </source>
</evidence>
<reference evidence="2 3" key="1">
    <citation type="submission" date="2018-04" db="EMBL/GenBank/DDBJ databases">
        <authorList>
            <person name="Zhang X."/>
            <person name="Yuan J."/>
            <person name="Li F."/>
            <person name="Xiang J."/>
        </authorList>
    </citation>
    <scope>NUCLEOTIDE SEQUENCE [LARGE SCALE GENOMIC DNA]</scope>
    <source>
        <tissue evidence="2">Muscle</tissue>
    </source>
</reference>
<dbReference type="GO" id="GO:0000779">
    <property type="term" value="C:condensed chromosome, centromeric region"/>
    <property type="evidence" value="ECO:0007669"/>
    <property type="project" value="TreeGrafter"/>
</dbReference>
<proteinExistence type="predicted"/>
<feature type="region of interest" description="Disordered" evidence="1">
    <location>
        <begin position="76"/>
        <end position="95"/>
    </location>
</feature>
<dbReference type="GO" id="GO:0007076">
    <property type="term" value="P:mitotic chromosome condensation"/>
    <property type="evidence" value="ECO:0007669"/>
    <property type="project" value="InterPro"/>
</dbReference>
<feature type="compositionally biased region" description="Polar residues" evidence="1">
    <location>
        <begin position="355"/>
        <end position="364"/>
    </location>
</feature>
<organism evidence="2 3">
    <name type="scientific">Penaeus vannamei</name>
    <name type="common">Whiteleg shrimp</name>
    <name type="synonym">Litopenaeus vannamei</name>
    <dbReference type="NCBI Taxonomy" id="6689"/>
    <lineage>
        <taxon>Eukaryota</taxon>
        <taxon>Metazoa</taxon>
        <taxon>Ecdysozoa</taxon>
        <taxon>Arthropoda</taxon>
        <taxon>Crustacea</taxon>
        <taxon>Multicrustacea</taxon>
        <taxon>Malacostraca</taxon>
        <taxon>Eumalacostraca</taxon>
        <taxon>Eucarida</taxon>
        <taxon>Decapoda</taxon>
        <taxon>Dendrobranchiata</taxon>
        <taxon>Penaeoidea</taxon>
        <taxon>Penaeidae</taxon>
        <taxon>Penaeus</taxon>
    </lineage>
</organism>
<reference evidence="2 3" key="2">
    <citation type="submission" date="2019-01" db="EMBL/GenBank/DDBJ databases">
        <title>The decoding of complex shrimp genome reveals the adaptation for benthos swimmer, frequently molting mechanism and breeding impact on genome.</title>
        <authorList>
            <person name="Sun Y."/>
            <person name="Gao Y."/>
            <person name="Yu Y."/>
        </authorList>
    </citation>
    <scope>NUCLEOTIDE SEQUENCE [LARGE SCALE GENOMIC DNA]</scope>
    <source>
        <tissue evidence="2">Muscle</tissue>
    </source>
</reference>
<dbReference type="STRING" id="6689.A0A3R7P6B6"/>
<evidence type="ECO:0000256" key="1">
    <source>
        <dbReference type="SAM" id="MobiDB-lite"/>
    </source>
</evidence>